<proteinExistence type="inferred from homology"/>
<dbReference type="PIRSF" id="PIRSF006470">
    <property type="entry name" value="DctB"/>
    <property type="match status" value="1"/>
</dbReference>
<keyword evidence="3" id="KW-0732">Signal</keyword>
<dbReference type="CDD" id="cd13674">
    <property type="entry name" value="PBP2_TRAP_SBP_like_1"/>
    <property type="match status" value="1"/>
</dbReference>
<evidence type="ECO:0000256" key="1">
    <source>
        <dbReference type="ARBA" id="ARBA00009023"/>
    </source>
</evidence>
<name>A0ABS4JRG5_9FIRM</name>
<dbReference type="Proteomes" id="UP001519289">
    <property type="component" value="Unassembled WGS sequence"/>
</dbReference>
<accession>A0ABS4JRG5</accession>
<sequence length="358" mass="40526">MRSTARRIGQHLLPLLILAITLPIGGCLPRRVADHEQWAPEERIILTFSHVVAEHTPKGLAARKFADLVHERTGGRVEVQVFPNGQLVGDGEAEIRALREGRVDMIAPSTGKLAELFPEWQVFDLPYVFADHDAVVQAMEGAIGERLFKVLRRRGLMGLTMWDNGFKQMTSAVRPLIHPEDFAGQRFRVQPSRVLVEQFRLLGATGLTIGFDETYRALEVGQVDGQENTPSNIYSKKFHEVQRYMTLSNHGYLGYVVIVDADRWRNLDEEVREVLTWALEEATRWNRENAGRLNAEDLERIRASGHVEIHEQTPEERAEWAEALRPVFDSFLTTVDDAELKLALEELKRAGSPVPGNP</sequence>
<organism evidence="4 5">
    <name type="scientific">Symbiobacterium terraclitae</name>
    <dbReference type="NCBI Taxonomy" id="557451"/>
    <lineage>
        <taxon>Bacteria</taxon>
        <taxon>Bacillati</taxon>
        <taxon>Bacillota</taxon>
        <taxon>Clostridia</taxon>
        <taxon>Eubacteriales</taxon>
        <taxon>Symbiobacteriaceae</taxon>
        <taxon>Symbiobacterium</taxon>
    </lineage>
</organism>
<dbReference type="PANTHER" id="PTHR33376:SF7">
    <property type="entry name" value="C4-DICARBOXYLATE-BINDING PROTEIN DCTB"/>
    <property type="match status" value="1"/>
</dbReference>
<comment type="caution">
    <text evidence="4">The sequence shown here is derived from an EMBL/GenBank/DDBJ whole genome shotgun (WGS) entry which is preliminary data.</text>
</comment>
<dbReference type="Gene3D" id="3.40.190.170">
    <property type="entry name" value="Bacterial extracellular solute-binding protein, family 7"/>
    <property type="match status" value="1"/>
</dbReference>
<evidence type="ECO:0000256" key="2">
    <source>
        <dbReference type="ARBA" id="ARBA00022448"/>
    </source>
</evidence>
<dbReference type="InterPro" id="IPR038404">
    <property type="entry name" value="TRAP_DctP_sf"/>
</dbReference>
<dbReference type="RefSeq" id="WP_209466267.1">
    <property type="nucleotide sequence ID" value="NZ_JAGGLG010000010.1"/>
</dbReference>
<dbReference type="NCBIfam" id="NF037995">
    <property type="entry name" value="TRAP_S1"/>
    <property type="match status" value="1"/>
</dbReference>
<dbReference type="InterPro" id="IPR004682">
    <property type="entry name" value="TRAP_DctP"/>
</dbReference>
<evidence type="ECO:0000313" key="4">
    <source>
        <dbReference type="EMBL" id="MBP2018129.1"/>
    </source>
</evidence>
<dbReference type="EMBL" id="JAGGLG010000010">
    <property type="protein sequence ID" value="MBP2018129.1"/>
    <property type="molecule type" value="Genomic_DNA"/>
</dbReference>
<comment type="similarity">
    <text evidence="1">Belongs to the bacterial solute-binding protein 7 family.</text>
</comment>
<evidence type="ECO:0000256" key="3">
    <source>
        <dbReference type="ARBA" id="ARBA00022729"/>
    </source>
</evidence>
<evidence type="ECO:0000313" key="5">
    <source>
        <dbReference type="Proteomes" id="UP001519289"/>
    </source>
</evidence>
<keyword evidence="2" id="KW-0813">Transport</keyword>
<keyword evidence="5" id="KW-1185">Reference proteome</keyword>
<dbReference type="PANTHER" id="PTHR33376">
    <property type="match status" value="1"/>
</dbReference>
<dbReference type="Pfam" id="PF03480">
    <property type="entry name" value="DctP"/>
    <property type="match status" value="1"/>
</dbReference>
<reference evidence="4 5" key="1">
    <citation type="submission" date="2021-03" db="EMBL/GenBank/DDBJ databases">
        <title>Genomic Encyclopedia of Type Strains, Phase IV (KMG-IV): sequencing the most valuable type-strain genomes for metagenomic binning, comparative biology and taxonomic classification.</title>
        <authorList>
            <person name="Goeker M."/>
        </authorList>
    </citation>
    <scope>NUCLEOTIDE SEQUENCE [LARGE SCALE GENOMIC DNA]</scope>
    <source>
        <strain evidence="4 5">DSM 27138</strain>
    </source>
</reference>
<protein>
    <submittedName>
        <fullName evidence="4">C4-dicarboxylate-binding protein DctP</fullName>
    </submittedName>
</protein>
<dbReference type="InterPro" id="IPR018389">
    <property type="entry name" value="DctP_fam"/>
</dbReference>
<dbReference type="NCBIfam" id="TIGR00787">
    <property type="entry name" value="dctP"/>
    <property type="match status" value="1"/>
</dbReference>
<gene>
    <name evidence="4" type="ORF">J2Z79_001528</name>
</gene>